<feature type="region of interest" description="Disordered" evidence="1">
    <location>
        <begin position="1"/>
        <end position="21"/>
    </location>
</feature>
<dbReference type="EMBL" id="JAGPXD010000002">
    <property type="protein sequence ID" value="KAH7369219.1"/>
    <property type="molecule type" value="Genomic_DNA"/>
</dbReference>
<dbReference type="OrthoDB" id="5154161at2759"/>
<feature type="compositionally biased region" description="Polar residues" evidence="1">
    <location>
        <begin position="1"/>
        <end position="17"/>
    </location>
</feature>
<protein>
    <submittedName>
        <fullName evidence="2">Uncharacterized protein</fullName>
    </submittedName>
</protein>
<organism evidence="2 3">
    <name type="scientific">Plectosphaerella cucumerina</name>
    <dbReference type="NCBI Taxonomy" id="40658"/>
    <lineage>
        <taxon>Eukaryota</taxon>
        <taxon>Fungi</taxon>
        <taxon>Dikarya</taxon>
        <taxon>Ascomycota</taxon>
        <taxon>Pezizomycotina</taxon>
        <taxon>Sordariomycetes</taxon>
        <taxon>Hypocreomycetidae</taxon>
        <taxon>Glomerellales</taxon>
        <taxon>Plectosphaerellaceae</taxon>
        <taxon>Plectosphaerella</taxon>
    </lineage>
</organism>
<evidence type="ECO:0000313" key="3">
    <source>
        <dbReference type="Proteomes" id="UP000813385"/>
    </source>
</evidence>
<name>A0A8K0TT71_9PEZI</name>
<reference evidence="2" key="1">
    <citation type="journal article" date="2021" name="Nat. Commun.">
        <title>Genetic determinants of endophytism in the Arabidopsis root mycobiome.</title>
        <authorList>
            <person name="Mesny F."/>
            <person name="Miyauchi S."/>
            <person name="Thiergart T."/>
            <person name="Pickel B."/>
            <person name="Atanasova L."/>
            <person name="Karlsson M."/>
            <person name="Huettel B."/>
            <person name="Barry K.W."/>
            <person name="Haridas S."/>
            <person name="Chen C."/>
            <person name="Bauer D."/>
            <person name="Andreopoulos W."/>
            <person name="Pangilinan J."/>
            <person name="LaButti K."/>
            <person name="Riley R."/>
            <person name="Lipzen A."/>
            <person name="Clum A."/>
            <person name="Drula E."/>
            <person name="Henrissat B."/>
            <person name="Kohler A."/>
            <person name="Grigoriev I.V."/>
            <person name="Martin F.M."/>
            <person name="Hacquard S."/>
        </authorList>
    </citation>
    <scope>NUCLEOTIDE SEQUENCE</scope>
    <source>
        <strain evidence="2">MPI-CAGE-AT-0016</strain>
    </source>
</reference>
<proteinExistence type="predicted"/>
<dbReference type="Proteomes" id="UP000813385">
    <property type="component" value="Unassembled WGS sequence"/>
</dbReference>
<evidence type="ECO:0000313" key="2">
    <source>
        <dbReference type="EMBL" id="KAH7369219.1"/>
    </source>
</evidence>
<comment type="caution">
    <text evidence="2">The sequence shown here is derived from an EMBL/GenBank/DDBJ whole genome shotgun (WGS) entry which is preliminary data.</text>
</comment>
<keyword evidence="3" id="KW-1185">Reference proteome</keyword>
<evidence type="ECO:0000256" key="1">
    <source>
        <dbReference type="SAM" id="MobiDB-lite"/>
    </source>
</evidence>
<gene>
    <name evidence="2" type="ORF">B0T11DRAFT_278433</name>
</gene>
<dbReference type="AlphaFoldDB" id="A0A8K0TT71"/>
<sequence>MTRHSLTTKLKNHNSNGRILPSGQDDFTQDFVQDFRVVPPFTLESIATRLAAQKAQLHEVADGMLRVYRTLVRMQYLQESWIVEGPHDLTSALPTCARLRLDDSIIYLYSILPYVRVREERGANIPEGVRRLRGGDEDVG</sequence>
<accession>A0A8K0TT71</accession>